<protein>
    <submittedName>
        <fullName evidence="2">ORF6N domain-containing protein</fullName>
    </submittedName>
</protein>
<reference evidence="2 3" key="1">
    <citation type="submission" date="2020-08" db="EMBL/GenBank/DDBJ databases">
        <title>Sphingobacterium sp. DN00404 isolated from aquaculture water.</title>
        <authorList>
            <person name="Zhang M."/>
        </authorList>
    </citation>
    <scope>NUCLEOTIDE SEQUENCE [LARGE SCALE GENOMIC DNA]</scope>
    <source>
        <strain evidence="2 3">DN00404</strain>
    </source>
</reference>
<organism evidence="2 3">
    <name type="scientific">Sphingobacterium micropteri</name>
    <dbReference type="NCBI Taxonomy" id="2763501"/>
    <lineage>
        <taxon>Bacteria</taxon>
        <taxon>Pseudomonadati</taxon>
        <taxon>Bacteroidota</taxon>
        <taxon>Sphingobacteriia</taxon>
        <taxon>Sphingobacteriales</taxon>
        <taxon>Sphingobacteriaceae</taxon>
        <taxon>Sphingobacterium</taxon>
    </lineage>
</organism>
<dbReference type="Pfam" id="PF10543">
    <property type="entry name" value="ORF6N"/>
    <property type="match status" value="1"/>
</dbReference>
<sequence length="51" mass="5837">MSKTNEIAITEENVMNKIYYIRGQKVMLDSILAELYGVETKVLRSPQAIPH</sequence>
<keyword evidence="3" id="KW-1185">Reference proteome</keyword>
<accession>A0ABR7YUV7</accession>
<evidence type="ECO:0000313" key="2">
    <source>
        <dbReference type="EMBL" id="MBD1434953.1"/>
    </source>
</evidence>
<dbReference type="InterPro" id="IPR018873">
    <property type="entry name" value="KilA-N_DNA-bd_domain"/>
</dbReference>
<evidence type="ECO:0000313" key="3">
    <source>
        <dbReference type="Proteomes" id="UP000602759"/>
    </source>
</evidence>
<name>A0ABR7YUV7_9SPHI</name>
<comment type="caution">
    <text evidence="2">The sequence shown here is derived from an EMBL/GenBank/DDBJ whole genome shotgun (WGS) entry which is preliminary data.</text>
</comment>
<gene>
    <name evidence="2" type="ORF">H8B06_19185</name>
</gene>
<dbReference type="Proteomes" id="UP000602759">
    <property type="component" value="Unassembled WGS sequence"/>
</dbReference>
<dbReference type="EMBL" id="JACOIK010000016">
    <property type="protein sequence ID" value="MBD1434953.1"/>
    <property type="molecule type" value="Genomic_DNA"/>
</dbReference>
<feature type="domain" description="KilA-N DNA-binding" evidence="1">
    <location>
        <begin position="16"/>
        <end position="44"/>
    </location>
</feature>
<evidence type="ECO:0000259" key="1">
    <source>
        <dbReference type="Pfam" id="PF10543"/>
    </source>
</evidence>
<proteinExistence type="predicted"/>